<evidence type="ECO:0008006" key="3">
    <source>
        <dbReference type="Google" id="ProtNLM"/>
    </source>
</evidence>
<sequence>MKNQKISIEEAKAYPLAEKRFIRTCGFNLETEKHQRMMKMGMDVRNKGIDGIKIDALVSYYGSEVYHDSKVQIGDTQIYCNYFEQIPKEWVEGVYFYMLTVGECLFSSEENIMDFLYADIWGTNYVDAGVEILKTRLLEDLKQRFPKRDLYLSDEFGPGYFGMPVIESKKFFNILDGASIGVWVKDSGLMIPQKTCAGLYLVLNRQGVKAEPECMQCRGNASGCQFCAVRAEAETN</sequence>
<dbReference type="Gene3D" id="3.40.109.40">
    <property type="match status" value="1"/>
</dbReference>
<protein>
    <recommendedName>
        <fullName evidence="3">Vitamin B12 dependent methionine synthase, activation domain</fullName>
    </recommendedName>
</protein>
<dbReference type="EMBL" id="QXWK01000001">
    <property type="protein sequence ID" value="NBH60304.1"/>
    <property type="molecule type" value="Genomic_DNA"/>
</dbReference>
<dbReference type="AlphaFoldDB" id="A0A845QG70"/>
<dbReference type="SUPFAM" id="SSF56507">
    <property type="entry name" value="Methionine synthase activation domain-like"/>
    <property type="match status" value="1"/>
</dbReference>
<dbReference type="Proteomes" id="UP000446866">
    <property type="component" value="Unassembled WGS sequence"/>
</dbReference>
<comment type="caution">
    <text evidence="1">The sequence shown here is derived from an EMBL/GenBank/DDBJ whole genome shotgun (WGS) entry which is preliminary data.</text>
</comment>
<name>A0A845QG70_9FIRM</name>
<evidence type="ECO:0000313" key="2">
    <source>
        <dbReference type="Proteomes" id="UP000446866"/>
    </source>
</evidence>
<organism evidence="1 2">
    <name type="scientific">Anaerotruncus colihominis</name>
    <dbReference type="NCBI Taxonomy" id="169435"/>
    <lineage>
        <taxon>Bacteria</taxon>
        <taxon>Bacillati</taxon>
        <taxon>Bacillota</taxon>
        <taxon>Clostridia</taxon>
        <taxon>Eubacteriales</taxon>
        <taxon>Oscillospiraceae</taxon>
        <taxon>Anaerotruncus</taxon>
    </lineage>
</organism>
<dbReference type="GO" id="GO:0008705">
    <property type="term" value="F:methionine synthase activity"/>
    <property type="evidence" value="ECO:0007669"/>
    <property type="project" value="InterPro"/>
</dbReference>
<accession>A0A845QG70</accession>
<evidence type="ECO:0000313" key="1">
    <source>
        <dbReference type="EMBL" id="NBH60304.1"/>
    </source>
</evidence>
<gene>
    <name evidence="1" type="ORF">D0435_01270</name>
</gene>
<reference evidence="1 2" key="1">
    <citation type="submission" date="2018-08" db="EMBL/GenBank/DDBJ databases">
        <title>Murine metabolic-syndrome-specific gut microbial biobank.</title>
        <authorList>
            <person name="Liu C."/>
        </authorList>
    </citation>
    <scope>NUCLEOTIDE SEQUENCE [LARGE SCALE GENOMIC DNA]</scope>
    <source>
        <strain evidence="1 2">28</strain>
    </source>
</reference>
<proteinExistence type="predicted"/>
<dbReference type="InterPro" id="IPR037010">
    <property type="entry name" value="VitB12-dep_Met_synth_activ_sf"/>
</dbReference>
<keyword evidence="2" id="KW-1185">Reference proteome</keyword>
<dbReference type="RefSeq" id="WP_160200599.1">
    <property type="nucleotide sequence ID" value="NZ_QXWK01000001.1"/>
</dbReference>